<reference evidence="1 2" key="1">
    <citation type="submission" date="2018-07" db="EMBL/GenBank/DDBJ databases">
        <title>Pedobacter sp. nov., isolated from soil.</title>
        <authorList>
            <person name="Zhou L.Y."/>
            <person name="Du Z.J."/>
        </authorList>
    </citation>
    <scope>NUCLEOTIDE SEQUENCE [LARGE SCALE GENOMIC DNA]</scope>
    <source>
        <strain evidence="1 2">JDX94</strain>
    </source>
</reference>
<organism evidence="1 2">
    <name type="scientific">Pedobacter chinensis</name>
    <dbReference type="NCBI Taxonomy" id="2282421"/>
    <lineage>
        <taxon>Bacteria</taxon>
        <taxon>Pseudomonadati</taxon>
        <taxon>Bacteroidota</taxon>
        <taxon>Sphingobacteriia</taxon>
        <taxon>Sphingobacteriales</taxon>
        <taxon>Sphingobacteriaceae</taxon>
        <taxon>Pedobacter</taxon>
    </lineage>
</organism>
<dbReference type="SUPFAM" id="SSF48452">
    <property type="entry name" value="TPR-like"/>
    <property type="match status" value="1"/>
</dbReference>
<gene>
    <name evidence="1" type="ORF">DU508_00040</name>
</gene>
<dbReference type="RefSeq" id="WP_115400808.1">
    <property type="nucleotide sequence ID" value="NZ_QPKV01000001.1"/>
</dbReference>
<evidence type="ECO:0000313" key="1">
    <source>
        <dbReference type="EMBL" id="RDC58433.1"/>
    </source>
</evidence>
<dbReference type="InterPro" id="IPR011990">
    <property type="entry name" value="TPR-like_helical_dom_sf"/>
</dbReference>
<accession>A0A369Q0M1</accession>
<dbReference type="Gene3D" id="1.25.40.10">
    <property type="entry name" value="Tetratricopeptide repeat domain"/>
    <property type="match status" value="1"/>
</dbReference>
<keyword evidence="2" id="KW-1185">Reference proteome</keyword>
<dbReference type="Proteomes" id="UP000253961">
    <property type="component" value="Unassembled WGS sequence"/>
</dbReference>
<sequence>MEQEASVWDLIELDLFEKACLRADKEFLEKNSLTSLRNKVYALFNLEKYEDAVKLESDIISIDNESASDFVFMGIALWNLSRENEAIKTWEEAEKVPYQDASGGLDVLFLLYFASIQSGNKKFQIEILKRIKKKVKNKSNINWPEPIAHYLLDEMNEDELLNYISNVPILRERQLCQMDFVIGVKYLEKKDKYGYLKKLKDCISYGSNSYLQKFLYLAKSELKKNE</sequence>
<evidence type="ECO:0000313" key="2">
    <source>
        <dbReference type="Proteomes" id="UP000253961"/>
    </source>
</evidence>
<name>A0A369Q0M1_9SPHI</name>
<comment type="caution">
    <text evidence="1">The sequence shown here is derived from an EMBL/GenBank/DDBJ whole genome shotgun (WGS) entry which is preliminary data.</text>
</comment>
<dbReference type="OrthoDB" id="1494498at2"/>
<dbReference type="EMBL" id="QPKV01000001">
    <property type="protein sequence ID" value="RDC58433.1"/>
    <property type="molecule type" value="Genomic_DNA"/>
</dbReference>
<protein>
    <submittedName>
        <fullName evidence="1">Uncharacterized protein</fullName>
    </submittedName>
</protein>
<proteinExistence type="predicted"/>
<dbReference type="AlphaFoldDB" id="A0A369Q0M1"/>